<accession>A0A8E2ESV3</accession>
<gene>
    <name evidence="1" type="ORF">AOQ84DRAFT_301254</name>
</gene>
<sequence>LPVYMDAQTQQPLPQEEAIRLYFRFSPQDILGEPSARSITVTDAFMQLNFNRKFDWEKDYVYTPAGIGNKDGIRRKLFIFLDVNKYVNPIY</sequence>
<organism evidence="1 2">
    <name type="scientific">Glonium stellatum</name>
    <dbReference type="NCBI Taxonomy" id="574774"/>
    <lineage>
        <taxon>Eukaryota</taxon>
        <taxon>Fungi</taxon>
        <taxon>Dikarya</taxon>
        <taxon>Ascomycota</taxon>
        <taxon>Pezizomycotina</taxon>
        <taxon>Dothideomycetes</taxon>
        <taxon>Pleosporomycetidae</taxon>
        <taxon>Gloniales</taxon>
        <taxon>Gloniaceae</taxon>
        <taxon>Glonium</taxon>
    </lineage>
</organism>
<keyword evidence="2" id="KW-1185">Reference proteome</keyword>
<feature type="non-terminal residue" evidence="1">
    <location>
        <position position="1"/>
    </location>
</feature>
<name>A0A8E2ESV3_9PEZI</name>
<reference evidence="1 2" key="1">
    <citation type="journal article" date="2016" name="Nat. Commun.">
        <title>Ectomycorrhizal ecology is imprinted in the genome of the dominant symbiotic fungus Cenococcum geophilum.</title>
        <authorList>
            <consortium name="DOE Joint Genome Institute"/>
            <person name="Peter M."/>
            <person name="Kohler A."/>
            <person name="Ohm R.A."/>
            <person name="Kuo A."/>
            <person name="Krutzmann J."/>
            <person name="Morin E."/>
            <person name="Arend M."/>
            <person name="Barry K.W."/>
            <person name="Binder M."/>
            <person name="Choi C."/>
            <person name="Clum A."/>
            <person name="Copeland A."/>
            <person name="Grisel N."/>
            <person name="Haridas S."/>
            <person name="Kipfer T."/>
            <person name="LaButti K."/>
            <person name="Lindquist E."/>
            <person name="Lipzen A."/>
            <person name="Maire R."/>
            <person name="Meier B."/>
            <person name="Mihaltcheva S."/>
            <person name="Molinier V."/>
            <person name="Murat C."/>
            <person name="Poggeler S."/>
            <person name="Quandt C.A."/>
            <person name="Sperisen C."/>
            <person name="Tritt A."/>
            <person name="Tisserant E."/>
            <person name="Crous P.W."/>
            <person name="Henrissat B."/>
            <person name="Nehls U."/>
            <person name="Egli S."/>
            <person name="Spatafora J.W."/>
            <person name="Grigoriev I.V."/>
            <person name="Martin F.M."/>
        </authorList>
    </citation>
    <scope>NUCLEOTIDE SEQUENCE [LARGE SCALE GENOMIC DNA]</scope>
    <source>
        <strain evidence="1 2">CBS 207.34</strain>
    </source>
</reference>
<protein>
    <submittedName>
        <fullName evidence="1">Uncharacterized protein</fullName>
    </submittedName>
</protein>
<evidence type="ECO:0000313" key="2">
    <source>
        <dbReference type="Proteomes" id="UP000250140"/>
    </source>
</evidence>
<evidence type="ECO:0000313" key="1">
    <source>
        <dbReference type="EMBL" id="OCL04246.1"/>
    </source>
</evidence>
<dbReference type="EMBL" id="KV750561">
    <property type="protein sequence ID" value="OCL04246.1"/>
    <property type="molecule type" value="Genomic_DNA"/>
</dbReference>
<dbReference type="Proteomes" id="UP000250140">
    <property type="component" value="Unassembled WGS sequence"/>
</dbReference>
<dbReference type="OrthoDB" id="4561261at2759"/>
<dbReference type="AlphaFoldDB" id="A0A8E2ESV3"/>
<proteinExistence type="predicted"/>